<dbReference type="PROSITE" id="PS50135">
    <property type="entry name" value="ZF_ZZ_2"/>
    <property type="match status" value="1"/>
</dbReference>
<comment type="caution">
    <text evidence="16">The sequence shown here is derived from an EMBL/GenBank/DDBJ whole genome shotgun (WGS) entry which is preliminary data.</text>
</comment>
<organism evidence="16 17">
    <name type="scientific">Geodia barretti</name>
    <name type="common">Barrett's horny sponge</name>
    <dbReference type="NCBI Taxonomy" id="519541"/>
    <lineage>
        <taxon>Eukaryota</taxon>
        <taxon>Metazoa</taxon>
        <taxon>Porifera</taxon>
        <taxon>Demospongiae</taxon>
        <taxon>Heteroscleromorpha</taxon>
        <taxon>Tetractinellida</taxon>
        <taxon>Astrophorina</taxon>
        <taxon>Geodiidae</taxon>
        <taxon>Geodia</taxon>
    </lineage>
</organism>
<comment type="pathway">
    <text evidence="3">Protein modification; protein ubiquitination.</text>
</comment>
<evidence type="ECO:0000256" key="8">
    <source>
        <dbReference type="ARBA" id="ARBA00022737"/>
    </source>
</evidence>
<dbReference type="SUPFAM" id="SSF48403">
    <property type="entry name" value="Ankyrin repeat"/>
    <property type="match status" value="1"/>
</dbReference>
<keyword evidence="6" id="KW-0808">Transferase</keyword>
<dbReference type="InterPro" id="IPR037252">
    <property type="entry name" value="Mib_Herc2_sf"/>
</dbReference>
<feature type="repeat" description="ANK" evidence="12">
    <location>
        <begin position="485"/>
        <end position="517"/>
    </location>
</feature>
<comment type="subcellular location">
    <subcellularLocation>
        <location evidence="2">Cytoplasm</location>
    </subcellularLocation>
</comment>
<gene>
    <name evidence="16" type="ORF">GBAR_LOCUS13529</name>
</gene>
<dbReference type="PANTHER" id="PTHR24202">
    <property type="entry name" value="E3 UBIQUITIN-PROTEIN LIGASE MIB2"/>
    <property type="match status" value="1"/>
</dbReference>
<evidence type="ECO:0000256" key="12">
    <source>
        <dbReference type="PROSITE-ProRule" id="PRU00023"/>
    </source>
</evidence>
<dbReference type="SUPFAM" id="SSF159034">
    <property type="entry name" value="Mib/herc2 domain-like"/>
    <property type="match status" value="2"/>
</dbReference>
<evidence type="ECO:0000256" key="13">
    <source>
        <dbReference type="PROSITE-ProRule" id="PRU00228"/>
    </source>
</evidence>
<dbReference type="Pfam" id="PF06701">
    <property type="entry name" value="MIB_HERC2"/>
    <property type="match status" value="2"/>
</dbReference>
<dbReference type="PROSITE" id="PS51416">
    <property type="entry name" value="MIB_HERC2"/>
    <property type="match status" value="2"/>
</dbReference>
<dbReference type="SUPFAM" id="SSF57850">
    <property type="entry name" value="RING/U-box"/>
    <property type="match status" value="1"/>
</dbReference>
<keyword evidence="10" id="KW-0833">Ubl conjugation pathway</keyword>
<proteinExistence type="predicted"/>
<keyword evidence="8" id="KW-0677">Repeat</keyword>
<dbReference type="Pfam" id="PF12796">
    <property type="entry name" value="Ank_2"/>
    <property type="match status" value="1"/>
</dbReference>
<protein>
    <recommendedName>
        <fullName evidence="4">RING-type E3 ubiquitin transferase</fullName>
        <ecNumber evidence="4">2.3.2.27</ecNumber>
    </recommendedName>
</protein>
<dbReference type="AlphaFoldDB" id="A0AA35S441"/>
<dbReference type="InterPro" id="IPR010606">
    <property type="entry name" value="Mib_Herc2"/>
</dbReference>
<dbReference type="EC" id="2.3.2.27" evidence="4"/>
<feature type="repeat" description="ANK" evidence="12">
    <location>
        <begin position="552"/>
        <end position="584"/>
    </location>
</feature>
<evidence type="ECO:0000259" key="15">
    <source>
        <dbReference type="PROSITE" id="PS51416"/>
    </source>
</evidence>
<dbReference type="GO" id="GO:0061630">
    <property type="term" value="F:ubiquitin protein ligase activity"/>
    <property type="evidence" value="ECO:0007669"/>
    <property type="project" value="UniProtKB-EC"/>
</dbReference>
<dbReference type="EMBL" id="CASHTH010001994">
    <property type="protein sequence ID" value="CAI8023098.1"/>
    <property type="molecule type" value="Genomic_DNA"/>
</dbReference>
<comment type="catalytic activity">
    <reaction evidence="1">
        <text>S-ubiquitinyl-[E2 ubiquitin-conjugating enzyme]-L-cysteine + [acceptor protein]-L-lysine = [E2 ubiquitin-conjugating enzyme]-L-cysteine + N(6)-ubiquitinyl-[acceptor protein]-L-lysine.</text>
        <dbReference type="EC" id="2.3.2.27"/>
    </reaction>
</comment>
<dbReference type="Pfam" id="PF00023">
    <property type="entry name" value="Ank"/>
    <property type="match status" value="1"/>
</dbReference>
<dbReference type="Pfam" id="PF18346">
    <property type="entry name" value="SH3_15"/>
    <property type="match status" value="2"/>
</dbReference>
<dbReference type="Gene3D" id="3.30.60.90">
    <property type="match status" value="1"/>
</dbReference>
<evidence type="ECO:0000256" key="1">
    <source>
        <dbReference type="ARBA" id="ARBA00000900"/>
    </source>
</evidence>
<accession>A0AA35S441</accession>
<feature type="domain" description="MIB/HERC2" evidence="15">
    <location>
        <begin position="144"/>
        <end position="221"/>
    </location>
</feature>
<dbReference type="PROSITE" id="PS50088">
    <property type="entry name" value="ANK_REPEAT"/>
    <property type="match status" value="3"/>
</dbReference>
<feature type="domain" description="MIB/HERC2" evidence="15">
    <location>
        <begin position="1"/>
        <end position="68"/>
    </location>
</feature>
<dbReference type="InterPro" id="IPR000433">
    <property type="entry name" value="Znf_ZZ"/>
</dbReference>
<dbReference type="PROSITE" id="PS01357">
    <property type="entry name" value="ZF_ZZ_1"/>
    <property type="match status" value="1"/>
</dbReference>
<evidence type="ECO:0000313" key="16">
    <source>
        <dbReference type="EMBL" id="CAI8023098.1"/>
    </source>
</evidence>
<evidence type="ECO:0000256" key="9">
    <source>
        <dbReference type="ARBA" id="ARBA00022771"/>
    </source>
</evidence>
<dbReference type="InterPro" id="IPR040847">
    <property type="entry name" value="SH3_15"/>
</dbReference>
<keyword evidence="9 13" id="KW-0863">Zinc-finger</keyword>
<evidence type="ECO:0000256" key="2">
    <source>
        <dbReference type="ARBA" id="ARBA00004496"/>
    </source>
</evidence>
<dbReference type="GO" id="GO:0005737">
    <property type="term" value="C:cytoplasm"/>
    <property type="evidence" value="ECO:0007669"/>
    <property type="project" value="UniProtKB-SubCell"/>
</dbReference>
<keyword evidence="12" id="KW-0040">ANK repeat</keyword>
<dbReference type="Pfam" id="PF00569">
    <property type="entry name" value="ZZ"/>
    <property type="match status" value="1"/>
</dbReference>
<evidence type="ECO:0000256" key="3">
    <source>
        <dbReference type="ARBA" id="ARBA00004906"/>
    </source>
</evidence>
<feature type="domain" description="ZZ-type" evidence="14">
    <location>
        <begin position="79"/>
        <end position="131"/>
    </location>
</feature>
<evidence type="ECO:0000259" key="14">
    <source>
        <dbReference type="PROSITE" id="PS50135"/>
    </source>
</evidence>
<name>A0AA35S441_GEOBA</name>
<feature type="repeat" description="ANK" evidence="12">
    <location>
        <begin position="655"/>
        <end position="687"/>
    </location>
</feature>
<dbReference type="Gene3D" id="1.25.40.20">
    <property type="entry name" value="Ankyrin repeat-containing domain"/>
    <property type="match status" value="2"/>
</dbReference>
<dbReference type="PRINTS" id="PR01415">
    <property type="entry name" value="ANKYRIN"/>
</dbReference>
<sequence>MEPALGLRVVRGPDWEWGDQDGGEGFVGTVAGLEEGGGGVIVQWDMGQRCRYRCGRDNKFDLRVLEDGPVARSADIQDTGSVSCEWCGKEGLVWCVWRCTRCLDYYLCNQCYHNDRHSIWHPFFRIPCSNKPRIRRRVSSRQEAERVAVSGIFAGARVVRGADWRWGDQDGGMSGIVLAVRGWQNETKGSVVEVQWEGNHLKNVYRLGHKGRVDLKCLVPGEGGWYCPEHLSILGGNKEEEEEGEFEFAAGDSVRVDLDLDSAKLLQEGHGGWIDTMSECLRDVGVVVTVCKSGDVEVRYVNNSVYTINPIILVKVDIPFHVTGTAVRVLDDMMKVHQLQTVGPGWNDDIVLTLGVVGLVTKRSPSGEVQATVNGQRWLYHPQSLQPVPNTLYSPTPDEADLDKVALLKVLTIMKSGDPKDAIWYLSATGDVHTLQTYLQRYPDEINRKIRGKTAVHVACTEGYIGCLRCLLFYHPDLEIMEEGTGLRPIHVCAYSNFAAAAHLLLEYGADINSKDARENTAAMAAGALGHYEVLRVLLEHRLLNIHAGDRIGSTALHCAVIAKRDMAVKLLLEAGADPSIPNYTASTPLHDAAAMGYLASVERMVAYFPQLINLEKCDDGHIPLHSAVLYNKLDVAHFLLSQPSCRIESRSSDKGYTPLHLAVSEGHTALVELLVGHGANVNASLEDGNTPLHMVLSQRKMKPLSSNTPHLRQMDESLVAGYEHGTWI</sequence>
<dbReference type="PANTHER" id="PTHR24202:SF4">
    <property type="entry name" value="E3 UBIQUITIN-PROTEIN LIGASE MIB2-RELATED"/>
    <property type="match status" value="1"/>
</dbReference>
<dbReference type="GO" id="GO:0016567">
    <property type="term" value="P:protein ubiquitination"/>
    <property type="evidence" value="ECO:0007669"/>
    <property type="project" value="InterPro"/>
</dbReference>
<dbReference type="Gene3D" id="2.30.30.40">
    <property type="entry name" value="SH3 Domains"/>
    <property type="match status" value="2"/>
</dbReference>
<evidence type="ECO:0000256" key="11">
    <source>
        <dbReference type="ARBA" id="ARBA00022833"/>
    </source>
</evidence>
<keyword evidence="11" id="KW-0862">Zinc</keyword>
<evidence type="ECO:0000256" key="10">
    <source>
        <dbReference type="ARBA" id="ARBA00022786"/>
    </source>
</evidence>
<dbReference type="InterPro" id="IPR036770">
    <property type="entry name" value="Ankyrin_rpt-contain_sf"/>
</dbReference>
<evidence type="ECO:0000313" key="17">
    <source>
        <dbReference type="Proteomes" id="UP001174909"/>
    </source>
</evidence>
<dbReference type="InterPro" id="IPR043145">
    <property type="entry name" value="Znf_ZZ_sf"/>
</dbReference>
<evidence type="ECO:0000256" key="4">
    <source>
        <dbReference type="ARBA" id="ARBA00012483"/>
    </source>
</evidence>
<reference evidence="16" key="1">
    <citation type="submission" date="2023-03" db="EMBL/GenBank/DDBJ databases">
        <authorList>
            <person name="Steffen K."/>
            <person name="Cardenas P."/>
        </authorList>
    </citation>
    <scope>NUCLEOTIDE SEQUENCE</scope>
</reference>
<keyword evidence="7" id="KW-0479">Metal-binding</keyword>
<keyword evidence="17" id="KW-1185">Reference proteome</keyword>
<dbReference type="GO" id="GO:0008270">
    <property type="term" value="F:zinc ion binding"/>
    <property type="evidence" value="ECO:0007669"/>
    <property type="project" value="UniProtKB-KW"/>
</dbReference>
<dbReference type="FunFam" id="2.30.30.40:FF:000078">
    <property type="entry name" value="Putative e3 ubiquitin-protein ligase mib2"/>
    <property type="match status" value="1"/>
</dbReference>
<evidence type="ECO:0000256" key="6">
    <source>
        <dbReference type="ARBA" id="ARBA00022679"/>
    </source>
</evidence>
<dbReference type="InterPro" id="IPR002110">
    <property type="entry name" value="Ankyrin_rpt"/>
</dbReference>
<evidence type="ECO:0000256" key="7">
    <source>
        <dbReference type="ARBA" id="ARBA00022723"/>
    </source>
</evidence>
<dbReference type="PROSITE" id="PS50297">
    <property type="entry name" value="ANK_REP_REGION"/>
    <property type="match status" value="3"/>
</dbReference>
<dbReference type="Proteomes" id="UP001174909">
    <property type="component" value="Unassembled WGS sequence"/>
</dbReference>
<dbReference type="SMART" id="SM00248">
    <property type="entry name" value="ANK"/>
    <property type="match status" value="7"/>
</dbReference>
<evidence type="ECO:0000256" key="5">
    <source>
        <dbReference type="ARBA" id="ARBA00022490"/>
    </source>
</evidence>
<keyword evidence="5" id="KW-0963">Cytoplasm</keyword>